<dbReference type="RefSeq" id="WP_235312812.1">
    <property type="nucleotide sequence ID" value="NZ_JAKGAS010000006.1"/>
</dbReference>
<accession>A0ABS9DAY1</accession>
<name>A0ABS9DAY1_9ALTE</name>
<gene>
    <name evidence="2" type="ORF">L0668_11785</name>
</gene>
<proteinExistence type="predicted"/>
<evidence type="ECO:0008006" key="4">
    <source>
        <dbReference type="Google" id="ProtNLM"/>
    </source>
</evidence>
<evidence type="ECO:0000256" key="1">
    <source>
        <dbReference type="SAM" id="Coils"/>
    </source>
</evidence>
<keyword evidence="1" id="KW-0175">Coiled coil</keyword>
<reference evidence="2 3" key="1">
    <citation type="submission" date="2022-01" db="EMBL/GenBank/DDBJ databases">
        <title>Paraglaciecola sp. G1-23.</title>
        <authorList>
            <person name="Jin M.S."/>
            <person name="Han D.M."/>
            <person name="Kim H.M."/>
            <person name="Jeon C.O."/>
        </authorList>
    </citation>
    <scope>NUCLEOTIDE SEQUENCE [LARGE SCALE GENOMIC DNA]</scope>
    <source>
        <strain evidence="2 3">G1-23</strain>
    </source>
</reference>
<feature type="coiled-coil region" evidence="1">
    <location>
        <begin position="506"/>
        <end position="566"/>
    </location>
</feature>
<dbReference type="Proteomes" id="UP001521137">
    <property type="component" value="Unassembled WGS sequence"/>
</dbReference>
<evidence type="ECO:0000313" key="2">
    <source>
        <dbReference type="EMBL" id="MCF2948791.1"/>
    </source>
</evidence>
<evidence type="ECO:0000313" key="3">
    <source>
        <dbReference type="Proteomes" id="UP001521137"/>
    </source>
</evidence>
<feature type="coiled-coil region" evidence="1">
    <location>
        <begin position="598"/>
        <end position="625"/>
    </location>
</feature>
<dbReference type="EMBL" id="JAKGAS010000006">
    <property type="protein sequence ID" value="MCF2948791.1"/>
    <property type="molecule type" value="Genomic_DNA"/>
</dbReference>
<keyword evidence="3" id="KW-1185">Reference proteome</keyword>
<protein>
    <recommendedName>
        <fullName evidence="4">ATP-binding protein</fullName>
    </recommendedName>
</protein>
<organism evidence="2 3">
    <name type="scientific">Paraglaciecola algarum</name>
    <dbReference type="NCBI Taxonomy" id="3050085"/>
    <lineage>
        <taxon>Bacteria</taxon>
        <taxon>Pseudomonadati</taxon>
        <taxon>Pseudomonadota</taxon>
        <taxon>Gammaproteobacteria</taxon>
        <taxon>Alteromonadales</taxon>
        <taxon>Alteromonadaceae</taxon>
        <taxon>Paraglaciecola</taxon>
    </lineage>
</organism>
<feature type="coiled-coil region" evidence="1">
    <location>
        <begin position="333"/>
        <end position="441"/>
    </location>
</feature>
<sequence length="957" mass="109912">MNDFVTDGLLAEDYILKRLVYVNSANHGYSEILLDRHLAMFGGNNVGKTASLAGTKLLLYPEVNFSRCEKKFKFVGNRGTFSQEDSYDFYFPDSTSFIILEVQNPEGAFCMLLYKTNNYTYSRLFAPLSFDEMRHLFWDVDKDDFNDDLSVKTVKQFVIENDGLQTSDAAEIRSLMFEGMRGTKKQRRFCILPMKDARLDSIEAFRNIYQLAFDIKSSETDTLPKAIATLLEMGRGRDEERLSADLLDLATDYEQLFAKQAQLQTLKNAEPIFNRLSSNFEQLTNNYKHYTLVHKSLRHLLNEAKESFDERYVNMKNLTDEANKQQFTTREEVAKANEASIKAKSHVEHLEEQLSHQSKRVVEVKNLYASLGFSSVEKTLEHLDHEYDGVNTLLRELRKENGVKRQLQKELTKKKQLLGTKKELQNIIEDQSRTVASQLNNSTSASILYSLNQNIVKTIVPLTESHRDAVVNFTSLFDSDNTGLLTFLDKPIKDVSFTEINPEIMVEEATLELARVEQQLEIVEQNITEQGRALKNNDIESLITNTEQALQKIEIQRDNIRALRELIRGEDDTSKKLKDKQDVYIKANISFEKGCNKLQEHTATANQCQNKLDTLKDESERLKRYESVFNTIQRHADIDFLFEEISDEVVLDDSWFEKLYKLSTDLSSLKTSVIRELHLLSGQVQIEGVDPHKQFDSVTAISKAVDSYAGEYATLQYDLKQLNTSICTHNQFVSNQIKELKTSKQFLSNFIKEINDELNSKLVSNLSEINLRPEINVRFESLLSTIDKQDISDETLLEPEFYHALTQFADSYFDKRTRKLKMHDIIHAVHYEYTLEETGERFTKSQSGGTTSTITAFVLSVLLKKITPDYVSLKMPIIVDEVGTLDFKNTKATIQQISEHGFSIFCATPTFSGFVSKNVGRWIMIDRAKIKKPRVPKCHMHILPEYIESFGSQSNEA</sequence>
<comment type="caution">
    <text evidence="2">The sequence shown here is derived from an EMBL/GenBank/DDBJ whole genome shotgun (WGS) entry which is preliminary data.</text>
</comment>